<dbReference type="SMART" id="SM00554">
    <property type="entry name" value="FAS1"/>
    <property type="match status" value="1"/>
</dbReference>
<dbReference type="Proteomes" id="UP001163152">
    <property type="component" value="Chromosome"/>
</dbReference>
<dbReference type="FunFam" id="2.30.180.10:FF:000032">
    <property type="entry name" value="Fasciclin domain-containing protein, putative"/>
    <property type="match status" value="1"/>
</dbReference>
<dbReference type="InterPro" id="IPR036378">
    <property type="entry name" value="FAS1_dom_sf"/>
</dbReference>
<accession>A0A9E8ZGA4</accession>
<dbReference type="InterPro" id="IPR050904">
    <property type="entry name" value="Adhesion/Biosynth-related"/>
</dbReference>
<evidence type="ECO:0000313" key="5">
    <source>
        <dbReference type="Proteomes" id="UP001163152"/>
    </source>
</evidence>
<dbReference type="KEGG" id="tsin:OXH18_04370"/>
<dbReference type="GO" id="GO:0005615">
    <property type="term" value="C:extracellular space"/>
    <property type="evidence" value="ECO:0007669"/>
    <property type="project" value="TreeGrafter"/>
</dbReference>
<feature type="domain" description="FAS1" evidence="3">
    <location>
        <begin position="71"/>
        <end position="202"/>
    </location>
</feature>
<dbReference type="Pfam" id="PF02469">
    <property type="entry name" value="Fasciclin"/>
    <property type="match status" value="1"/>
</dbReference>
<dbReference type="PROSITE" id="PS50213">
    <property type="entry name" value="FAS1"/>
    <property type="match status" value="1"/>
</dbReference>
<dbReference type="PROSITE" id="PS51257">
    <property type="entry name" value="PROKAR_LIPOPROTEIN"/>
    <property type="match status" value="1"/>
</dbReference>
<keyword evidence="2" id="KW-0732">Signal</keyword>
<feature type="chain" id="PRO_5038673804" evidence="2">
    <location>
        <begin position="26"/>
        <end position="210"/>
    </location>
</feature>
<gene>
    <name evidence="4" type="ORF">OXH18_04370</name>
</gene>
<feature type="region of interest" description="Disordered" evidence="1">
    <location>
        <begin position="29"/>
        <end position="66"/>
    </location>
</feature>
<sequence length="210" mass="21279">MLRNSTISKKLLAGIAGLGLVGALAACTPPETAESPTTDAPATAESPLPGEDTPAVGTDPAAPAGQTLAGSETLLETVESDGSFSTLSQAIQAAGLEQTLSEPGPYTVFAPTDEAFAALPPEVQEQLLQPENQDVLRQILSYHVVPGSITSPSITPGEVETVAGPSVTIDDAAGQITVDGANVVEPDIIASNGVVHAIDQVLLPPDLQVQ</sequence>
<name>A0A9E8ZGA4_9CYAN</name>
<dbReference type="PANTHER" id="PTHR10900">
    <property type="entry name" value="PERIOSTIN-RELATED"/>
    <property type="match status" value="1"/>
</dbReference>
<protein>
    <submittedName>
        <fullName evidence="4">Fasciclin domain-containing protein</fullName>
    </submittedName>
</protein>
<dbReference type="PANTHER" id="PTHR10900:SF77">
    <property type="entry name" value="FI19380P1"/>
    <property type="match status" value="1"/>
</dbReference>
<reference evidence="4" key="1">
    <citation type="submission" date="2022-12" db="EMBL/GenBank/DDBJ databases">
        <title>Polyphasic identification of a Novel Hot-Spring Cyanobacterium Ocullathermofonsia sinensis gen nov. sp. nov. and Genomic Insights on its Adaptations to the Thermal Habitat.</title>
        <authorList>
            <person name="Daroch M."/>
            <person name="Tang J."/>
            <person name="Jiang Y."/>
        </authorList>
    </citation>
    <scope>NUCLEOTIDE SEQUENCE</scope>
    <source>
        <strain evidence="4">PKUAC-SCTA174</strain>
    </source>
</reference>
<dbReference type="EMBL" id="CP113797">
    <property type="protein sequence ID" value="WAL61242.1"/>
    <property type="molecule type" value="Genomic_DNA"/>
</dbReference>
<dbReference type="InterPro" id="IPR000782">
    <property type="entry name" value="FAS1_domain"/>
</dbReference>
<feature type="signal peptide" evidence="2">
    <location>
        <begin position="1"/>
        <end position="25"/>
    </location>
</feature>
<evidence type="ECO:0000256" key="2">
    <source>
        <dbReference type="SAM" id="SignalP"/>
    </source>
</evidence>
<dbReference type="AlphaFoldDB" id="A0A9E8ZGA4"/>
<dbReference type="Gene3D" id="2.30.180.10">
    <property type="entry name" value="FAS1 domain"/>
    <property type="match status" value="1"/>
</dbReference>
<keyword evidence="5" id="KW-1185">Reference proteome</keyword>
<dbReference type="RefSeq" id="WP_268611199.1">
    <property type="nucleotide sequence ID" value="NZ_CP113797.1"/>
</dbReference>
<dbReference type="SUPFAM" id="SSF82153">
    <property type="entry name" value="FAS1 domain"/>
    <property type="match status" value="1"/>
</dbReference>
<evidence type="ECO:0000313" key="4">
    <source>
        <dbReference type="EMBL" id="WAL61242.1"/>
    </source>
</evidence>
<evidence type="ECO:0000256" key="1">
    <source>
        <dbReference type="SAM" id="MobiDB-lite"/>
    </source>
</evidence>
<proteinExistence type="predicted"/>
<evidence type="ECO:0000259" key="3">
    <source>
        <dbReference type="PROSITE" id="PS50213"/>
    </source>
</evidence>
<organism evidence="4 5">
    <name type="scientific">Thermocoleostomius sinensis A174</name>
    <dbReference type="NCBI Taxonomy" id="2016057"/>
    <lineage>
        <taxon>Bacteria</taxon>
        <taxon>Bacillati</taxon>
        <taxon>Cyanobacteriota</taxon>
        <taxon>Cyanophyceae</taxon>
        <taxon>Oculatellales</taxon>
        <taxon>Oculatellaceae</taxon>
        <taxon>Thermocoleostomius</taxon>
    </lineage>
</organism>